<sequence>MKYKIFEYFNKNVDDENNRMLIGTCTSQDSQPGALVYASLNKIRQRKFDISCGGCKSRAYGHVNLPDVLYCLPEKEDMRAALATWMTFREEMPEQEAFDIGGLQARKEDNESDDENDEPHTSPNQLGAVARGKKIILAQELIQQSSTAPSAAPIVHGALHIAREFLFRSGDADRFQRQVDTISARYLPEAVHGIATELSMRGLGNRLRARQFQDFLDWIQTTHHITNPVPHPANTQVNVTTRSNDIERQERMTGQLTVPPPTDDTDEQIQRMSRARHLRRQ</sequence>
<accession>A0ACC3MKY7</accession>
<dbReference type="EMBL" id="JAUTXU010000214">
    <property type="protein sequence ID" value="KAK3698120.1"/>
    <property type="molecule type" value="Genomic_DNA"/>
</dbReference>
<protein>
    <submittedName>
        <fullName evidence="1">Uncharacterized protein</fullName>
    </submittedName>
</protein>
<evidence type="ECO:0000313" key="2">
    <source>
        <dbReference type="Proteomes" id="UP001281147"/>
    </source>
</evidence>
<name>A0ACC3MKY7_9PEZI</name>
<keyword evidence="2" id="KW-1185">Reference proteome</keyword>
<reference evidence="1" key="1">
    <citation type="submission" date="2023-07" db="EMBL/GenBank/DDBJ databases">
        <title>Black Yeasts Isolated from many extreme environments.</title>
        <authorList>
            <person name="Coleine C."/>
            <person name="Stajich J.E."/>
            <person name="Selbmann L."/>
        </authorList>
    </citation>
    <scope>NUCLEOTIDE SEQUENCE</scope>
    <source>
        <strain evidence="1">CCFEE 5714</strain>
    </source>
</reference>
<proteinExistence type="predicted"/>
<gene>
    <name evidence="1" type="ORF">LTR37_017078</name>
</gene>
<dbReference type="Proteomes" id="UP001281147">
    <property type="component" value="Unassembled WGS sequence"/>
</dbReference>
<evidence type="ECO:0000313" key="1">
    <source>
        <dbReference type="EMBL" id="KAK3698120.1"/>
    </source>
</evidence>
<comment type="caution">
    <text evidence="1">The sequence shown here is derived from an EMBL/GenBank/DDBJ whole genome shotgun (WGS) entry which is preliminary data.</text>
</comment>
<organism evidence="1 2">
    <name type="scientific">Vermiconidia calcicola</name>
    <dbReference type="NCBI Taxonomy" id="1690605"/>
    <lineage>
        <taxon>Eukaryota</taxon>
        <taxon>Fungi</taxon>
        <taxon>Dikarya</taxon>
        <taxon>Ascomycota</taxon>
        <taxon>Pezizomycotina</taxon>
        <taxon>Dothideomycetes</taxon>
        <taxon>Dothideomycetidae</taxon>
        <taxon>Mycosphaerellales</taxon>
        <taxon>Extremaceae</taxon>
        <taxon>Vermiconidia</taxon>
    </lineage>
</organism>